<dbReference type="PANTHER" id="PTHR47957:SF3">
    <property type="entry name" value="ATP-DEPENDENT HELICASE HRQ1"/>
    <property type="match status" value="1"/>
</dbReference>
<dbReference type="Pfam" id="PF00270">
    <property type="entry name" value="DEAD"/>
    <property type="match status" value="1"/>
</dbReference>
<sequence length="1191" mass="135251">MSPTSMDRLLRIFAQINTHLTFLAAHSRSTISTIELLQKLNPAIVPLDLAIIKHLMPPGEIFFDYCDENQLMLSFIENVKFEWSTGYQQTKNDVYENIGGEQHDSRQLLVFDFQDTKMHGIGAATKKRKRNEVESDDRLGFFLSSKDLKMQGLTNAQLLQMIQSRNKKFNKIVTDYCHNFTEDEINQGRPWQALVEVVADKIPQPPDMSDPLDSLRESAETNLSFEIEKPSLEAMITGIKEKPFYKNQIVGVRTLTPAQEAKLTKFKPSGDWEFHPDLKEALYNYRGISIDDGLYSHQTEALEVLMAQQKKHVIISTSTSSGKSLIYQLPILNDILWNIHSGITERSTTAIFVFPTKALAQDQKRHLQEFINYLPSSETRRIIVETYDGDTPAKDRHWAKSFADIIFTNPDTIHASILPNHDGYASSNSSGWGQFLKTLKYVVMDELHVYKGTFGVHVSYVMARLNRICNKVYLNNSIRFISCSATIMNPISHFRTICAIRKHEIVVHVSKDGSPCGEKKLIVWNPPPLMNKRGQHSIETFFETDTNDENSKSKSSKFIPRENIIPETARLLLHILHKFPSIRVIVFCPIRVVCELLIKEVKTLIQNNPLYKLSEADVMSYRGGYSKSDRRTIEQKMFSGQLRAIIATNALELGIDLSDLDVVITCGFPMLKLNLHQQFGRAGRSRDSQGSLAFFVGGPNPIDQHYIKNIDELCDKSTYEDLCVEGLLGMGSNELIMEQHLQCSSYEFPISTDDMDYFAPDESASKSNTFVKLCRKLLYKDAKDLYRTNPKYLPWPSEHVTIRSIENSMFAVVDITNNRNVVIEEVEASRTSFTLYEGGIFLHQGMPYLVKEFNYDEKFAKVTRVKVDWTTSQRDFTDIDPVEIDYVKQLCPPDSQRPSDIPVYFGKILTTIIVFGFFKVNRRSEILEVVEVNNPPIKLESKGFWIDIPNIVFDVIKEKSLSPAGGIHAAQHAIMNILPLFINGGASTNPNAKFSSNIGESELMTECKAPEKEFAQRQTNRKRPARLIFHDTNGGEKGSGISLKTFEHIDDILHTTYMRVRGCECDWGCPGCVTALFCKEMLQVMSKPACILILAGLLGYDLSVIKDEVLDGPEANMPDLKVETIQTGGLVVKFSPDLQILEVRKATKKLMKVEEVKEEIQDSELDFLGNHSPEVKVKEEDFHEVIEITEI</sequence>
<dbReference type="InterPro" id="IPR018973">
    <property type="entry name" value="MZB"/>
</dbReference>
<name>A0A1E4SD94_9ASCO</name>
<keyword evidence="5" id="KW-0378">Hydrolase</keyword>
<dbReference type="InterPro" id="IPR027417">
    <property type="entry name" value="P-loop_NTPase"/>
</dbReference>
<dbReference type="GO" id="GO:1901255">
    <property type="term" value="P:nucleotide-excision repair involved in interstrand cross-link repair"/>
    <property type="evidence" value="ECO:0007669"/>
    <property type="project" value="EnsemblFungi"/>
</dbReference>
<dbReference type="PANTHER" id="PTHR47957">
    <property type="entry name" value="ATP-DEPENDENT HELICASE HRQ1"/>
    <property type="match status" value="1"/>
</dbReference>
<dbReference type="Gene3D" id="3.40.50.300">
    <property type="entry name" value="P-loop containing nucleotide triphosphate hydrolases"/>
    <property type="match status" value="2"/>
</dbReference>
<accession>A0A1E4SD94</accession>
<dbReference type="GO" id="GO:0000405">
    <property type="term" value="F:bubble DNA binding"/>
    <property type="evidence" value="ECO:0007669"/>
    <property type="project" value="EnsemblFungi"/>
</dbReference>
<dbReference type="SMART" id="SM00490">
    <property type="entry name" value="HELICc"/>
    <property type="match status" value="1"/>
</dbReference>
<dbReference type="CDD" id="cd17923">
    <property type="entry name" value="DEXHc_Hrq1-like"/>
    <property type="match status" value="1"/>
</dbReference>
<dbReference type="Proteomes" id="UP000094285">
    <property type="component" value="Unassembled WGS sequence"/>
</dbReference>
<dbReference type="GO" id="GO:0005524">
    <property type="term" value="F:ATP binding"/>
    <property type="evidence" value="ECO:0007669"/>
    <property type="project" value="UniProtKB-KW"/>
</dbReference>
<dbReference type="SMART" id="SM00487">
    <property type="entry name" value="DEXDc"/>
    <property type="match status" value="1"/>
</dbReference>
<gene>
    <name evidence="5" type="ORF">CANTADRAFT_312288</name>
</gene>
<dbReference type="Pfam" id="PF09369">
    <property type="entry name" value="MZB"/>
    <property type="match status" value="1"/>
</dbReference>
<keyword evidence="2" id="KW-0067">ATP-binding</keyword>
<dbReference type="CDD" id="cd18797">
    <property type="entry name" value="SF2_C_Hrq"/>
    <property type="match status" value="1"/>
</dbReference>
<dbReference type="PROSITE" id="PS51194">
    <property type="entry name" value="HELICASE_CTER"/>
    <property type="match status" value="1"/>
</dbReference>
<keyword evidence="1" id="KW-0547">Nucleotide-binding</keyword>
<dbReference type="GO" id="GO:0005634">
    <property type="term" value="C:nucleus"/>
    <property type="evidence" value="ECO:0007669"/>
    <property type="project" value="EnsemblFungi"/>
</dbReference>
<dbReference type="GO" id="GO:0070914">
    <property type="term" value="P:UV-damage excision repair"/>
    <property type="evidence" value="ECO:0007669"/>
    <property type="project" value="EnsemblFungi"/>
</dbReference>
<dbReference type="RefSeq" id="XP_020062597.1">
    <property type="nucleotide sequence ID" value="XM_020208386.1"/>
</dbReference>
<dbReference type="EMBL" id="KV453915">
    <property type="protein sequence ID" value="ODV77475.1"/>
    <property type="molecule type" value="Genomic_DNA"/>
</dbReference>
<dbReference type="GO" id="GO:0035861">
    <property type="term" value="C:site of double-strand break"/>
    <property type="evidence" value="ECO:0007669"/>
    <property type="project" value="EnsemblFungi"/>
</dbReference>
<dbReference type="Pfam" id="PF22982">
    <property type="entry name" value="WHD_HRQ1"/>
    <property type="match status" value="1"/>
</dbReference>
<dbReference type="OrthoDB" id="18781at2759"/>
<evidence type="ECO:0000259" key="4">
    <source>
        <dbReference type="PROSITE" id="PS51194"/>
    </source>
</evidence>
<keyword evidence="6" id="KW-1185">Reference proteome</keyword>
<reference evidence="6" key="1">
    <citation type="submission" date="2016-05" db="EMBL/GenBank/DDBJ databases">
        <title>Comparative genomics of biotechnologically important yeasts.</title>
        <authorList>
            <consortium name="DOE Joint Genome Institute"/>
            <person name="Riley R."/>
            <person name="Haridas S."/>
            <person name="Wolfe K.H."/>
            <person name="Lopes M.R."/>
            <person name="Hittinger C.T."/>
            <person name="Goker M."/>
            <person name="Salamov A."/>
            <person name="Wisecaver J."/>
            <person name="Long T.M."/>
            <person name="Aerts A.L."/>
            <person name="Barry K."/>
            <person name="Choi C."/>
            <person name="Clum A."/>
            <person name="Coughlan A.Y."/>
            <person name="Deshpande S."/>
            <person name="Douglass A.P."/>
            <person name="Hanson S.J."/>
            <person name="Klenk H.-P."/>
            <person name="Labutti K."/>
            <person name="Lapidus A."/>
            <person name="Lindquist E."/>
            <person name="Lipzen A."/>
            <person name="Meier-Kolthoff J.P."/>
            <person name="Ohm R.A."/>
            <person name="Otillar R.P."/>
            <person name="Pangilinan J."/>
            <person name="Peng Y."/>
            <person name="Rokas A."/>
            <person name="Rosa C.A."/>
            <person name="Scheuner C."/>
            <person name="Sibirny A.A."/>
            <person name="Slot J.C."/>
            <person name="Stielow J.B."/>
            <person name="Sun H."/>
            <person name="Kurtzman C.P."/>
            <person name="Blackwell M."/>
            <person name="Grigoriev I.V."/>
            <person name="Jeffries T.W."/>
        </authorList>
    </citation>
    <scope>NUCLEOTIDE SEQUENCE [LARGE SCALE GENOMIC DNA]</scope>
    <source>
        <strain evidence="6">NRRL Y-17324</strain>
    </source>
</reference>
<dbReference type="GeneID" id="30982523"/>
<dbReference type="AlphaFoldDB" id="A0A1E4SD94"/>
<dbReference type="GO" id="GO:0016787">
    <property type="term" value="F:hydrolase activity"/>
    <property type="evidence" value="ECO:0007669"/>
    <property type="project" value="UniProtKB-KW"/>
</dbReference>
<proteinExistence type="predicted"/>
<evidence type="ECO:0000256" key="1">
    <source>
        <dbReference type="ARBA" id="ARBA00022741"/>
    </source>
</evidence>
<evidence type="ECO:0000313" key="5">
    <source>
        <dbReference type="EMBL" id="ODV77475.1"/>
    </source>
</evidence>
<dbReference type="PROSITE" id="PS51192">
    <property type="entry name" value="HELICASE_ATP_BIND_1"/>
    <property type="match status" value="1"/>
</dbReference>
<dbReference type="InterPro" id="IPR055227">
    <property type="entry name" value="HRQ1_WHD"/>
</dbReference>
<organism evidence="5 6">
    <name type="scientific">Suhomyces tanzawaensis NRRL Y-17324</name>
    <dbReference type="NCBI Taxonomy" id="984487"/>
    <lineage>
        <taxon>Eukaryota</taxon>
        <taxon>Fungi</taxon>
        <taxon>Dikarya</taxon>
        <taxon>Ascomycota</taxon>
        <taxon>Saccharomycotina</taxon>
        <taxon>Pichiomycetes</taxon>
        <taxon>Debaryomycetaceae</taxon>
        <taxon>Suhomyces</taxon>
    </lineage>
</organism>
<dbReference type="SUPFAM" id="SSF52540">
    <property type="entry name" value="P-loop containing nucleoside triphosphate hydrolases"/>
    <property type="match status" value="1"/>
</dbReference>
<dbReference type="InterPro" id="IPR011545">
    <property type="entry name" value="DEAD/DEAH_box_helicase_dom"/>
</dbReference>
<feature type="domain" description="Helicase C-terminal" evidence="4">
    <location>
        <begin position="571"/>
        <end position="731"/>
    </location>
</feature>
<dbReference type="Pfam" id="PF00271">
    <property type="entry name" value="Helicase_C"/>
    <property type="match status" value="1"/>
</dbReference>
<protein>
    <submittedName>
        <fullName evidence="5">p-loop containing nucleoside triphosphate hydrolase protein</fullName>
    </submittedName>
</protein>
<dbReference type="InterPro" id="IPR001650">
    <property type="entry name" value="Helicase_C-like"/>
</dbReference>
<evidence type="ECO:0000259" key="3">
    <source>
        <dbReference type="PROSITE" id="PS51192"/>
    </source>
</evidence>
<feature type="domain" description="Helicase ATP-binding" evidence="3">
    <location>
        <begin position="304"/>
        <end position="505"/>
    </location>
</feature>
<evidence type="ECO:0000313" key="6">
    <source>
        <dbReference type="Proteomes" id="UP000094285"/>
    </source>
</evidence>
<dbReference type="InterPro" id="IPR014001">
    <property type="entry name" value="Helicase_ATP-bd"/>
</dbReference>
<evidence type="ECO:0000256" key="2">
    <source>
        <dbReference type="ARBA" id="ARBA00022840"/>
    </source>
</evidence>
<dbReference type="GO" id="GO:0043138">
    <property type="term" value="F:3'-5' DNA helicase activity"/>
    <property type="evidence" value="ECO:0007669"/>
    <property type="project" value="EnsemblFungi"/>
</dbReference>